<evidence type="ECO:0008006" key="3">
    <source>
        <dbReference type="Google" id="ProtNLM"/>
    </source>
</evidence>
<keyword evidence="2" id="KW-1185">Reference proteome</keyword>
<sequence length="545" mass="63006">MLNLDVVYEIIDELCTFDSRDRQVSLRNLALVCRGVNEAVRPFLFAEVRWPHPDKHDQETGLHFFPEGLWVYFKTFHLDWPDHWPDTSPPLWGTKQFGLYSPKHLDKLENALPKMSNIYTFQMTCPFFPPNSFIRALVGCPNIKDLRIIDTPFNIGITSSTLPSSFNLERVTLIPVGEAIRAGEGPFDKKYYDVTYWTREYRKRHWNESHGGFYARSLTAVFCLARPDALRYIQISGSYCTLYDFKERMWPSLETLVLTGPEPVTSASLAEVVGRMPKLTDLRVLFSKAAPPAAAVGSGDTFRFVYPWHDERQNMGWTESRTPNKVLGQLKHLAVSNVCNMKDAFRYVKSLERLAFVALINHPRIPIAKSREDVNELLEDIEANGAGMLLKHIRIVMEVGMDFMLFEELGRICPLLEVVEVEICGYREGEAGFEWTDYGDAFEKYQHLRNLRIAIPFEGCDEHHPDPEGFLRSDRQDCGSYIASRVPALRRIGFEYRTRMGSHRYEDRWLDFDIERLGDGTITLRELGPTWYPFPEVWEPVPLQQ</sequence>
<accession>A0A067SGX0</accession>
<name>A0A067SGX0_GALM3</name>
<organism evidence="1 2">
    <name type="scientific">Galerina marginata (strain CBS 339.88)</name>
    <dbReference type="NCBI Taxonomy" id="685588"/>
    <lineage>
        <taxon>Eukaryota</taxon>
        <taxon>Fungi</taxon>
        <taxon>Dikarya</taxon>
        <taxon>Basidiomycota</taxon>
        <taxon>Agaricomycotina</taxon>
        <taxon>Agaricomycetes</taxon>
        <taxon>Agaricomycetidae</taxon>
        <taxon>Agaricales</taxon>
        <taxon>Agaricineae</taxon>
        <taxon>Strophariaceae</taxon>
        <taxon>Galerina</taxon>
    </lineage>
</organism>
<dbReference type="HOGENOM" id="CLU_025515_0_0_1"/>
<evidence type="ECO:0000313" key="2">
    <source>
        <dbReference type="Proteomes" id="UP000027222"/>
    </source>
</evidence>
<reference evidence="2" key="1">
    <citation type="journal article" date="2014" name="Proc. Natl. Acad. Sci. U.S.A.">
        <title>Extensive sampling of basidiomycete genomes demonstrates inadequacy of the white-rot/brown-rot paradigm for wood decay fungi.</title>
        <authorList>
            <person name="Riley R."/>
            <person name="Salamov A.A."/>
            <person name="Brown D.W."/>
            <person name="Nagy L.G."/>
            <person name="Floudas D."/>
            <person name="Held B.W."/>
            <person name="Levasseur A."/>
            <person name="Lombard V."/>
            <person name="Morin E."/>
            <person name="Otillar R."/>
            <person name="Lindquist E.A."/>
            <person name="Sun H."/>
            <person name="LaButti K.M."/>
            <person name="Schmutz J."/>
            <person name="Jabbour D."/>
            <person name="Luo H."/>
            <person name="Baker S.E."/>
            <person name="Pisabarro A.G."/>
            <person name="Walton J.D."/>
            <person name="Blanchette R.A."/>
            <person name="Henrissat B."/>
            <person name="Martin F."/>
            <person name="Cullen D."/>
            <person name="Hibbett D.S."/>
            <person name="Grigoriev I.V."/>
        </authorList>
    </citation>
    <scope>NUCLEOTIDE SEQUENCE [LARGE SCALE GENOMIC DNA]</scope>
    <source>
        <strain evidence="2">CBS 339.88</strain>
    </source>
</reference>
<dbReference type="Proteomes" id="UP000027222">
    <property type="component" value="Unassembled WGS sequence"/>
</dbReference>
<dbReference type="EMBL" id="KL142398">
    <property type="protein sequence ID" value="KDR70166.1"/>
    <property type="molecule type" value="Genomic_DNA"/>
</dbReference>
<dbReference type="STRING" id="685588.A0A067SGX0"/>
<proteinExistence type="predicted"/>
<dbReference type="OrthoDB" id="2747524at2759"/>
<gene>
    <name evidence="1" type="ORF">GALMADRAFT_255014</name>
</gene>
<evidence type="ECO:0000313" key="1">
    <source>
        <dbReference type="EMBL" id="KDR70166.1"/>
    </source>
</evidence>
<protein>
    <recommendedName>
        <fullName evidence="3">F-box domain-containing protein</fullName>
    </recommendedName>
</protein>
<dbReference type="AlphaFoldDB" id="A0A067SGX0"/>